<dbReference type="Proteomes" id="UP000238274">
    <property type="component" value="Unassembled WGS sequence"/>
</dbReference>
<proteinExistence type="predicted"/>
<reference evidence="1 2" key="1">
    <citation type="submission" date="2017-12" db="EMBL/GenBank/DDBJ databases">
        <title>Gene loss provides genomic basis for host adaptation in cereal stripe rust fungi.</title>
        <authorList>
            <person name="Xia C."/>
        </authorList>
    </citation>
    <scope>NUCLEOTIDE SEQUENCE [LARGE SCALE GENOMIC DNA]</scope>
    <source>
        <strain evidence="1 2">93TX-2</strain>
    </source>
</reference>
<dbReference type="EMBL" id="PKSM01000120">
    <property type="protein sequence ID" value="POW10259.1"/>
    <property type="molecule type" value="Genomic_DNA"/>
</dbReference>
<gene>
    <name evidence="1" type="ORF">PSHT_08839</name>
</gene>
<protein>
    <submittedName>
        <fullName evidence="1">Uncharacterized protein</fullName>
    </submittedName>
</protein>
<organism evidence="1 2">
    <name type="scientific">Puccinia striiformis</name>
    <dbReference type="NCBI Taxonomy" id="27350"/>
    <lineage>
        <taxon>Eukaryota</taxon>
        <taxon>Fungi</taxon>
        <taxon>Dikarya</taxon>
        <taxon>Basidiomycota</taxon>
        <taxon>Pucciniomycotina</taxon>
        <taxon>Pucciniomycetes</taxon>
        <taxon>Pucciniales</taxon>
        <taxon>Pucciniaceae</taxon>
        <taxon>Puccinia</taxon>
    </lineage>
</organism>
<name>A0A2S4VL96_9BASI</name>
<evidence type="ECO:0000313" key="1">
    <source>
        <dbReference type="EMBL" id="POW10259.1"/>
    </source>
</evidence>
<reference evidence="2" key="2">
    <citation type="journal article" date="2018" name="BMC Genomics">
        <title>Genomic insights into host adaptation between the wheat stripe rust pathogen (Puccinia striiformis f. sp. tritici) and the barley stripe rust pathogen (Puccinia striiformis f. sp. hordei).</title>
        <authorList>
            <person name="Xia C."/>
            <person name="Wang M."/>
            <person name="Yin C."/>
            <person name="Cornejo O.E."/>
            <person name="Hulbert S.H."/>
            <person name="Chen X."/>
        </authorList>
    </citation>
    <scope>NUCLEOTIDE SEQUENCE [LARGE SCALE GENOMIC DNA]</scope>
    <source>
        <strain evidence="2">93TX-2</strain>
    </source>
</reference>
<keyword evidence="2" id="KW-1185">Reference proteome</keyword>
<evidence type="ECO:0000313" key="2">
    <source>
        <dbReference type="Proteomes" id="UP000238274"/>
    </source>
</evidence>
<sequence>MDIPLGAGLFFPVFLGSLLLPFDKLASFKKGKRLVLVTSSKFFKSDFPLIVGVVAESLHRDVWVRPYHRPALVFMTLLFDSTKATVPHCQVSCFLVGQVWSSLVFGSWWCFFLAAPSVILGCVASCWAEGPLFLDLGASSSKELFSEANSTLIPSATPTAIPALPITLVSQLNMSQPPSRPCPYRCPVRFAATIPYPPPPYRPVASHQYSLRPCILLTDRWIAVAPRTRLIPEDVVMALPTFIPAVLPADLVLSPIRAAVRSLSGLSDPSNLWAGVNRPGPASSSSPANPFFVNPTTPGSLIVHPCPLVGGSRFLNLTANWVVIDRQELPPPAPCPCNMSLPPSFESSPPGSRWSSPSAAFAITGSSSETPTPNCVDTPPVQGAYNPNDYHLLQQDQIFLLLAPAPPLAPFNRYRFGSQAGVPDSMLLACDFVAYCHDFPTFDQAQIDRQ</sequence>
<dbReference type="VEuPathDB" id="FungiDB:PSTT_16834"/>
<reference evidence="2" key="3">
    <citation type="journal article" date="2018" name="Mol. Plant Microbe Interact.">
        <title>Genome sequence resources for the wheat stripe rust pathogen (Puccinia striiformis f. sp. tritici) and the barley stripe rust pathogen (Puccinia striiformis f. sp. hordei).</title>
        <authorList>
            <person name="Xia C."/>
            <person name="Wang M."/>
            <person name="Yin C."/>
            <person name="Cornejo O.E."/>
            <person name="Hulbert S.H."/>
            <person name="Chen X."/>
        </authorList>
    </citation>
    <scope>NUCLEOTIDE SEQUENCE [LARGE SCALE GENOMIC DNA]</scope>
    <source>
        <strain evidence="2">93TX-2</strain>
    </source>
</reference>
<accession>A0A2S4VL96</accession>
<dbReference type="VEuPathDB" id="FungiDB:PSHT_08839"/>
<dbReference type="AlphaFoldDB" id="A0A2S4VL96"/>
<feature type="non-terminal residue" evidence="1">
    <location>
        <position position="450"/>
    </location>
</feature>
<comment type="caution">
    <text evidence="1">The sequence shown here is derived from an EMBL/GenBank/DDBJ whole genome shotgun (WGS) entry which is preliminary data.</text>
</comment>